<gene>
    <name evidence="2" type="ORF">CB0940_08232</name>
    <name evidence="3" type="ORF">RHO25_009447</name>
</gene>
<dbReference type="OrthoDB" id="10480444at2759"/>
<feature type="region of interest" description="Disordered" evidence="1">
    <location>
        <begin position="270"/>
        <end position="341"/>
    </location>
</feature>
<reference evidence="3 5" key="2">
    <citation type="submission" date="2023-09" db="EMBL/GenBank/DDBJ databases">
        <title>Complete-Gapless Cercospora beticola genome.</title>
        <authorList>
            <person name="Wyatt N.A."/>
            <person name="Spanner R.E."/>
            <person name="Bolton M.D."/>
        </authorList>
    </citation>
    <scope>NUCLEOTIDE SEQUENCE [LARGE SCALE GENOMIC DNA]</scope>
    <source>
        <strain evidence="3">Cb09-40</strain>
    </source>
</reference>
<organism evidence="2 4">
    <name type="scientific">Cercospora beticola</name>
    <name type="common">Sugarbeet leaf spot fungus</name>
    <dbReference type="NCBI Taxonomy" id="122368"/>
    <lineage>
        <taxon>Eukaryota</taxon>
        <taxon>Fungi</taxon>
        <taxon>Dikarya</taxon>
        <taxon>Ascomycota</taxon>
        <taxon>Pezizomycotina</taxon>
        <taxon>Dothideomycetes</taxon>
        <taxon>Dothideomycetidae</taxon>
        <taxon>Mycosphaerellales</taxon>
        <taxon>Mycosphaerellaceae</taxon>
        <taxon>Cercospora</taxon>
    </lineage>
</organism>
<dbReference type="AlphaFoldDB" id="A0A2G5HP33"/>
<dbReference type="EMBL" id="LKMD01000104">
    <property type="protein sequence ID" value="PIA94304.1"/>
    <property type="molecule type" value="Genomic_DNA"/>
</dbReference>
<dbReference type="Proteomes" id="UP001302367">
    <property type="component" value="Chromosome 6"/>
</dbReference>
<evidence type="ECO:0000313" key="4">
    <source>
        <dbReference type="Proteomes" id="UP000230605"/>
    </source>
</evidence>
<protein>
    <submittedName>
        <fullName evidence="2">Uncharacterized protein</fullName>
    </submittedName>
</protein>
<evidence type="ECO:0000313" key="2">
    <source>
        <dbReference type="EMBL" id="PIA94304.1"/>
    </source>
</evidence>
<proteinExistence type="predicted"/>
<name>A0A2G5HP33_CERBT</name>
<evidence type="ECO:0000256" key="1">
    <source>
        <dbReference type="SAM" id="MobiDB-lite"/>
    </source>
</evidence>
<keyword evidence="5" id="KW-1185">Reference proteome</keyword>
<feature type="compositionally biased region" description="Low complexity" evidence="1">
    <location>
        <begin position="324"/>
        <end position="341"/>
    </location>
</feature>
<sequence length="357" mass="37904">MLWLWLSSLLVVHALPKYDFSTRPDVVAAARGLSTGFGKRLSKRQQAWTGYPSYYYDTSGWPYQGPYQYSNSYYYPQYYDPYSYYYPRPSTPPLRDDLGPNPPYESPKSSYNPCADPDSVNWTVECNGGGSQKTTKIDGGAHSLQETNTFFTWKYGPKSPFNQPFSSVGNPSLNGKFSGDSNDNDNTNCVGGIDQFGNPCTDNSSNGNNNDGGDGGDCVGGLDSLGNACGDNNNNNNNNNNNGGNGGNDGGDCTNGFDSNGNACGGGDNNNGNGNGNNPLLTSFVANPRARRPNGRNGRNGRTNRINGNGGNGNGNGGGDNNDDNNGLVAPNLNTATNANVGVNPNVNPNIAVNLQR</sequence>
<reference evidence="2 4" key="1">
    <citation type="submission" date="2015-10" db="EMBL/GenBank/DDBJ databases">
        <title>The cercosporin biosynthetic gene cluster was horizontally transferred to several fungal lineages and shown to be expanded in Cercospora beticola based on microsynteny with recipient genomes.</title>
        <authorList>
            <person name="De Jonge R."/>
            <person name="Ebert M.K."/>
            <person name="Suttle J.C."/>
            <person name="Jurick Ii W.M."/>
            <person name="Secor G.A."/>
            <person name="Thomma B.P."/>
            <person name="Van De Peer Y."/>
            <person name="Bolton M.D."/>
        </authorList>
    </citation>
    <scope>NUCLEOTIDE SEQUENCE [LARGE SCALE GENOMIC DNA]</scope>
    <source>
        <strain evidence="2 4">09-40</strain>
    </source>
</reference>
<dbReference type="Proteomes" id="UP000230605">
    <property type="component" value="Chromosome 6"/>
</dbReference>
<feature type="compositionally biased region" description="Gly residues" evidence="1">
    <location>
        <begin position="308"/>
        <end position="320"/>
    </location>
</feature>
<feature type="region of interest" description="Disordered" evidence="1">
    <location>
        <begin position="90"/>
        <end position="112"/>
    </location>
</feature>
<evidence type="ECO:0000313" key="3">
    <source>
        <dbReference type="EMBL" id="WPB04800.1"/>
    </source>
</evidence>
<feature type="compositionally biased region" description="Low complexity" evidence="1">
    <location>
        <begin position="295"/>
        <end position="307"/>
    </location>
</feature>
<accession>A0A2G5HP33</accession>
<evidence type="ECO:0000313" key="5">
    <source>
        <dbReference type="Proteomes" id="UP001302367"/>
    </source>
</evidence>
<dbReference type="EMBL" id="CP134189">
    <property type="protein sequence ID" value="WPB04800.1"/>
    <property type="molecule type" value="Genomic_DNA"/>
</dbReference>